<evidence type="ECO:0000259" key="1">
    <source>
        <dbReference type="Pfam" id="PF22308"/>
    </source>
</evidence>
<proteinExistence type="predicted"/>
<gene>
    <name evidence="2" type="ORF">ABID12_003243</name>
</gene>
<evidence type="ECO:0000313" key="2">
    <source>
        <dbReference type="EMBL" id="MET3601287.1"/>
    </source>
</evidence>
<name>A0ABV2IEE2_9HYPH</name>
<feature type="domain" description="DUF6969" evidence="1">
    <location>
        <begin position="7"/>
        <end position="190"/>
    </location>
</feature>
<protein>
    <recommendedName>
        <fullName evidence="1">DUF6969 domain-containing protein</fullName>
    </recommendedName>
</protein>
<organism evidence="2 3">
    <name type="scientific">Martelella mangrovi</name>
    <dbReference type="NCBI Taxonomy" id="1397477"/>
    <lineage>
        <taxon>Bacteria</taxon>
        <taxon>Pseudomonadati</taxon>
        <taxon>Pseudomonadota</taxon>
        <taxon>Alphaproteobacteria</taxon>
        <taxon>Hyphomicrobiales</taxon>
        <taxon>Aurantimonadaceae</taxon>
        <taxon>Martelella</taxon>
    </lineage>
</organism>
<dbReference type="RefSeq" id="WP_354435101.1">
    <property type="nucleotide sequence ID" value="NZ_JBEPLY010000012.1"/>
</dbReference>
<evidence type="ECO:0000313" key="3">
    <source>
        <dbReference type="Proteomes" id="UP001549164"/>
    </source>
</evidence>
<dbReference type="Proteomes" id="UP001549164">
    <property type="component" value="Unassembled WGS sequence"/>
</dbReference>
<accession>A0ABV2IEE2</accession>
<keyword evidence="3" id="KW-1185">Reference proteome</keyword>
<dbReference type="InterPro" id="IPR054242">
    <property type="entry name" value="DUF6969"/>
</dbReference>
<dbReference type="Pfam" id="PF22308">
    <property type="entry name" value="DUF6969"/>
    <property type="match status" value="1"/>
</dbReference>
<dbReference type="EMBL" id="JBEPLY010000012">
    <property type="protein sequence ID" value="MET3601287.1"/>
    <property type="molecule type" value="Genomic_DNA"/>
</dbReference>
<reference evidence="2 3" key="1">
    <citation type="submission" date="2024-06" db="EMBL/GenBank/DDBJ databases">
        <title>Genomic Encyclopedia of Type Strains, Phase IV (KMG-IV): sequencing the most valuable type-strain genomes for metagenomic binning, comparative biology and taxonomic classification.</title>
        <authorList>
            <person name="Goeker M."/>
        </authorList>
    </citation>
    <scope>NUCLEOTIDE SEQUENCE [LARGE SCALE GENOMIC DNA]</scope>
    <source>
        <strain evidence="2 3">DSM 28102</strain>
    </source>
</reference>
<sequence>MTEDHQRAAAEALFCERVLAKTGDSVLLETLAGVDTPTSWEHYPKGEVYDPETGAQWYYHCHEPAHESGEHGHFHCFLRPLGPDGPIHHLIAVGVDAHGRLKRLFTVNQWVVGDDWLNAEDTIALLPRFDVHLGRPSYLVNRWLTAVIRLYDDEIASLIRSRDDVIAHHQPTDPSVSTHEDRALELTSEFYANLQDKAENLDVSA</sequence>
<comment type="caution">
    <text evidence="2">The sequence shown here is derived from an EMBL/GenBank/DDBJ whole genome shotgun (WGS) entry which is preliminary data.</text>
</comment>